<proteinExistence type="predicted"/>
<name>A0A1I1YJL2_9BACL</name>
<keyword evidence="3" id="KW-1185">Reference proteome</keyword>
<dbReference type="Proteomes" id="UP000183410">
    <property type="component" value="Unassembled WGS sequence"/>
</dbReference>
<feature type="chain" id="PRO_5039695150" description="Copper amine oxidase N-terminal domain-containing protein" evidence="1">
    <location>
        <begin position="22"/>
        <end position="168"/>
    </location>
</feature>
<accession>A0A1I1YJL2</accession>
<dbReference type="AlphaFoldDB" id="A0A1I1YJL2"/>
<feature type="signal peptide" evidence="1">
    <location>
        <begin position="1"/>
        <end position="21"/>
    </location>
</feature>
<evidence type="ECO:0000256" key="1">
    <source>
        <dbReference type="SAM" id="SignalP"/>
    </source>
</evidence>
<gene>
    <name evidence="2" type="ORF">SAMN04487969_101591</name>
</gene>
<evidence type="ECO:0000313" key="2">
    <source>
        <dbReference type="EMBL" id="SFE19755.1"/>
    </source>
</evidence>
<reference evidence="3" key="1">
    <citation type="submission" date="2016-10" db="EMBL/GenBank/DDBJ databases">
        <authorList>
            <person name="Varghese N."/>
            <person name="Submissions S."/>
        </authorList>
    </citation>
    <scope>NUCLEOTIDE SEQUENCE [LARGE SCALE GENOMIC DNA]</scope>
    <source>
        <strain evidence="3">CGMCC 1.10223</strain>
    </source>
</reference>
<dbReference type="EMBL" id="FONN01000001">
    <property type="protein sequence ID" value="SFE19755.1"/>
    <property type="molecule type" value="Genomic_DNA"/>
</dbReference>
<sequence>MKKAILSAALAIACLLTLGLAVDNGQGNASTSPINQTTVYMDHIIKQNNAFVVTYDEIQWYEGEAASVQFRQHEQDAEMTDAPDGYYIVNDDPQLHDLPIAADAEVFMQIYNRTGNAAEADIQWNEPITVDKFVSIMNSDDPFHLKNFPYHVTIKDGQIVKIVQQYIP</sequence>
<organism evidence="2 3">
    <name type="scientific">Paenibacillus algorifonticola</name>
    <dbReference type="NCBI Taxonomy" id="684063"/>
    <lineage>
        <taxon>Bacteria</taxon>
        <taxon>Bacillati</taxon>
        <taxon>Bacillota</taxon>
        <taxon>Bacilli</taxon>
        <taxon>Bacillales</taxon>
        <taxon>Paenibacillaceae</taxon>
        <taxon>Paenibacillus</taxon>
    </lineage>
</organism>
<dbReference type="RefSeq" id="WP_046233189.1">
    <property type="nucleotide sequence ID" value="NZ_FONN01000001.1"/>
</dbReference>
<keyword evidence="1" id="KW-0732">Signal</keyword>
<protein>
    <recommendedName>
        <fullName evidence="4">Copper amine oxidase N-terminal domain-containing protein</fullName>
    </recommendedName>
</protein>
<evidence type="ECO:0000313" key="3">
    <source>
        <dbReference type="Proteomes" id="UP000183410"/>
    </source>
</evidence>
<dbReference type="OrthoDB" id="2678247at2"/>
<evidence type="ECO:0008006" key="4">
    <source>
        <dbReference type="Google" id="ProtNLM"/>
    </source>
</evidence>